<feature type="transmembrane region" description="Helical" evidence="2">
    <location>
        <begin position="410"/>
        <end position="429"/>
    </location>
</feature>
<protein>
    <submittedName>
        <fullName evidence="3">Uncharacterized protein</fullName>
    </submittedName>
</protein>
<sequence length="453" mass="43280">MNADLAAGGSSAGTLGEEPLQAARHTCASSGRRLVRIALTGLGGGLVVLGLGLADGAAHADDGVLGSVVEQTSAVVDATVQAVTETVTPPDASSAPQQPSEPQPSEPQPSEQQPASSPTSVDVPSPPVQSPSAPPAAATTDPSTDSGDAAGDPTQPIAVAQQAAADAAAGPPAPAGDDTVPADPADASVEPGPADTTAVPAPSEDSVTSPEAVLPAMISTLTDAVSSTLDTAVSADLALEVTVHDPPDGELLPSLSAELDLHVSVGALGVDLGLDAQIALPGAAVSVDIDATAPIIGPVGPSPGLVVLDALNPSGLAPPGTADGAALGVAPVASVDQPSPFTVPLGSPAQPPAAHLPAGFAGVPGAPDEYAEPSAVSTGEAMVLTPDGVAATALIPVQALPAGGASASGGGGAAIGVLAAIVVVCGASLRRRVRPSAGDAISFRGTGPDSRPD</sequence>
<feature type="compositionally biased region" description="Low complexity" evidence="1">
    <location>
        <begin position="135"/>
        <end position="150"/>
    </location>
</feature>
<accession>A0A7L4YS55</accession>
<dbReference type="RefSeq" id="WP_159547016.1">
    <property type="nucleotide sequence ID" value="NZ_CP047156.1"/>
</dbReference>
<proteinExistence type="predicted"/>
<reference evidence="3 4" key="1">
    <citation type="journal article" date="2018" name="Int. J. Syst. Evol. Microbiol.">
        <title>Epidermidibacterium keratini gen. nov., sp. nov., a member of the family Sporichthyaceae, isolated from keratin epidermis.</title>
        <authorList>
            <person name="Lee D.G."/>
            <person name="Trujillo M.E."/>
            <person name="Kang S."/>
            <person name="Nam J.J."/>
            <person name="Kim Y.J."/>
        </authorList>
    </citation>
    <scope>NUCLEOTIDE SEQUENCE [LARGE SCALE GENOMIC DNA]</scope>
    <source>
        <strain evidence="3 4">EPI-7</strain>
    </source>
</reference>
<feature type="compositionally biased region" description="Pro residues" evidence="1">
    <location>
        <begin position="124"/>
        <end position="134"/>
    </location>
</feature>
<keyword evidence="2" id="KW-0472">Membrane</keyword>
<keyword evidence="2" id="KW-0812">Transmembrane</keyword>
<evidence type="ECO:0000256" key="1">
    <source>
        <dbReference type="SAM" id="MobiDB-lite"/>
    </source>
</evidence>
<dbReference type="AlphaFoldDB" id="A0A7L4YS55"/>
<evidence type="ECO:0000256" key="2">
    <source>
        <dbReference type="SAM" id="Phobius"/>
    </source>
</evidence>
<feature type="compositionally biased region" description="Low complexity" evidence="1">
    <location>
        <begin position="158"/>
        <end position="187"/>
    </location>
</feature>
<dbReference type="EMBL" id="CP047156">
    <property type="protein sequence ID" value="QHC01892.1"/>
    <property type="molecule type" value="Genomic_DNA"/>
</dbReference>
<evidence type="ECO:0000313" key="3">
    <source>
        <dbReference type="EMBL" id="QHC01892.1"/>
    </source>
</evidence>
<keyword evidence="4" id="KW-1185">Reference proteome</keyword>
<evidence type="ECO:0000313" key="4">
    <source>
        <dbReference type="Proteomes" id="UP000463857"/>
    </source>
</evidence>
<feature type="compositionally biased region" description="Low complexity" evidence="1">
    <location>
        <begin position="108"/>
        <end position="123"/>
    </location>
</feature>
<organism evidence="3 4">
    <name type="scientific">Epidermidibacterium keratini</name>
    <dbReference type="NCBI Taxonomy" id="1891644"/>
    <lineage>
        <taxon>Bacteria</taxon>
        <taxon>Bacillati</taxon>
        <taxon>Actinomycetota</taxon>
        <taxon>Actinomycetes</taxon>
        <taxon>Sporichthyales</taxon>
        <taxon>Sporichthyaceae</taxon>
        <taxon>Epidermidibacterium</taxon>
    </lineage>
</organism>
<dbReference type="InParanoid" id="A0A7L4YS55"/>
<dbReference type="KEGG" id="eke:EK0264_17480"/>
<name>A0A7L4YS55_9ACTN</name>
<keyword evidence="2" id="KW-1133">Transmembrane helix</keyword>
<dbReference type="Proteomes" id="UP000463857">
    <property type="component" value="Chromosome"/>
</dbReference>
<feature type="region of interest" description="Disordered" evidence="1">
    <location>
        <begin position="87"/>
        <end position="210"/>
    </location>
</feature>
<feature type="compositionally biased region" description="Low complexity" evidence="1">
    <location>
        <begin position="89"/>
        <end position="98"/>
    </location>
</feature>
<gene>
    <name evidence="3" type="ORF">EK0264_17480</name>
</gene>